<feature type="region of interest" description="Disordered" evidence="1">
    <location>
        <begin position="1"/>
        <end position="53"/>
    </location>
</feature>
<accession>A0A0P0WC62</accession>
<reference evidence="3" key="1">
    <citation type="journal article" date="2005" name="Nature">
        <title>The map-based sequence of the rice genome.</title>
        <authorList>
            <consortium name="International rice genome sequencing project (IRGSP)"/>
            <person name="Matsumoto T."/>
            <person name="Wu J."/>
            <person name="Kanamori H."/>
            <person name="Katayose Y."/>
            <person name="Fujisawa M."/>
            <person name="Namiki N."/>
            <person name="Mizuno H."/>
            <person name="Yamamoto K."/>
            <person name="Antonio B.A."/>
            <person name="Baba T."/>
            <person name="Sakata K."/>
            <person name="Nagamura Y."/>
            <person name="Aoki H."/>
            <person name="Arikawa K."/>
            <person name="Arita K."/>
            <person name="Bito T."/>
            <person name="Chiden Y."/>
            <person name="Fujitsuka N."/>
            <person name="Fukunaka R."/>
            <person name="Hamada M."/>
            <person name="Harada C."/>
            <person name="Hayashi A."/>
            <person name="Hijishita S."/>
            <person name="Honda M."/>
            <person name="Hosokawa S."/>
            <person name="Ichikawa Y."/>
            <person name="Idonuma A."/>
            <person name="Iijima M."/>
            <person name="Ikeda M."/>
            <person name="Ikeno M."/>
            <person name="Ito K."/>
            <person name="Ito S."/>
            <person name="Ito T."/>
            <person name="Ito Y."/>
            <person name="Ito Y."/>
            <person name="Iwabuchi A."/>
            <person name="Kamiya K."/>
            <person name="Karasawa W."/>
            <person name="Kurita K."/>
            <person name="Katagiri S."/>
            <person name="Kikuta A."/>
            <person name="Kobayashi H."/>
            <person name="Kobayashi N."/>
            <person name="Machita K."/>
            <person name="Maehara T."/>
            <person name="Masukawa M."/>
            <person name="Mizubayashi T."/>
            <person name="Mukai Y."/>
            <person name="Nagasaki H."/>
            <person name="Nagata Y."/>
            <person name="Naito S."/>
            <person name="Nakashima M."/>
            <person name="Nakama Y."/>
            <person name="Nakamichi Y."/>
            <person name="Nakamura M."/>
            <person name="Meguro A."/>
            <person name="Negishi M."/>
            <person name="Ohta I."/>
            <person name="Ohta T."/>
            <person name="Okamoto M."/>
            <person name="Ono N."/>
            <person name="Saji S."/>
            <person name="Sakaguchi M."/>
            <person name="Sakai K."/>
            <person name="Shibata M."/>
            <person name="Shimokawa T."/>
            <person name="Song J."/>
            <person name="Takazaki Y."/>
            <person name="Terasawa K."/>
            <person name="Tsugane M."/>
            <person name="Tsuji K."/>
            <person name="Ueda S."/>
            <person name="Waki K."/>
            <person name="Yamagata H."/>
            <person name="Yamamoto M."/>
            <person name="Yamamoto S."/>
            <person name="Yamane H."/>
            <person name="Yoshiki S."/>
            <person name="Yoshihara R."/>
            <person name="Yukawa K."/>
            <person name="Zhong H."/>
            <person name="Yano M."/>
            <person name="Yuan Q."/>
            <person name="Ouyang S."/>
            <person name="Liu J."/>
            <person name="Jones K.M."/>
            <person name="Gansberger K."/>
            <person name="Moffat K."/>
            <person name="Hill J."/>
            <person name="Bera J."/>
            <person name="Fadrosh D."/>
            <person name="Jin S."/>
            <person name="Johri S."/>
            <person name="Kim M."/>
            <person name="Overton L."/>
            <person name="Reardon M."/>
            <person name="Tsitrin T."/>
            <person name="Vuong H."/>
            <person name="Weaver B."/>
            <person name="Ciecko A."/>
            <person name="Tallon L."/>
            <person name="Jackson J."/>
            <person name="Pai G."/>
            <person name="Aken S.V."/>
            <person name="Utterback T."/>
            <person name="Reidmuller S."/>
            <person name="Feldblyum T."/>
            <person name="Hsiao J."/>
            <person name="Zismann V."/>
            <person name="Iobst S."/>
            <person name="de Vazeille A.R."/>
            <person name="Buell C.R."/>
            <person name="Ying K."/>
            <person name="Li Y."/>
            <person name="Lu T."/>
            <person name="Huang Y."/>
            <person name="Zhao Q."/>
            <person name="Feng Q."/>
            <person name="Zhang L."/>
            <person name="Zhu J."/>
            <person name="Weng Q."/>
            <person name="Mu J."/>
            <person name="Lu Y."/>
            <person name="Fan D."/>
            <person name="Liu Y."/>
            <person name="Guan J."/>
            <person name="Zhang Y."/>
            <person name="Yu S."/>
            <person name="Liu X."/>
            <person name="Zhang Y."/>
            <person name="Hong G."/>
            <person name="Han B."/>
            <person name="Choisne N."/>
            <person name="Demange N."/>
            <person name="Orjeda G."/>
            <person name="Samain S."/>
            <person name="Cattolico L."/>
            <person name="Pelletier E."/>
            <person name="Couloux A."/>
            <person name="Segurens B."/>
            <person name="Wincker P."/>
            <person name="D'Hont A."/>
            <person name="Scarpelli C."/>
            <person name="Weissenbach J."/>
            <person name="Salanoubat M."/>
            <person name="Quetier F."/>
            <person name="Yu Y."/>
            <person name="Kim H.R."/>
            <person name="Rambo T."/>
            <person name="Currie J."/>
            <person name="Collura K."/>
            <person name="Luo M."/>
            <person name="Yang T."/>
            <person name="Ammiraju J.S.S."/>
            <person name="Engler F."/>
            <person name="Soderlund C."/>
            <person name="Wing R.A."/>
            <person name="Palmer L.E."/>
            <person name="de la Bastide M."/>
            <person name="Spiegel L."/>
            <person name="Nascimento L."/>
            <person name="Zutavern T."/>
            <person name="O'Shaughnessy A."/>
            <person name="Dike S."/>
            <person name="Dedhia N."/>
            <person name="Preston R."/>
            <person name="Balija V."/>
            <person name="McCombie W.R."/>
            <person name="Chow T."/>
            <person name="Chen H."/>
            <person name="Chung M."/>
            <person name="Chen C."/>
            <person name="Shaw J."/>
            <person name="Wu H."/>
            <person name="Hsiao K."/>
            <person name="Chao Y."/>
            <person name="Chu M."/>
            <person name="Cheng C."/>
            <person name="Hour A."/>
            <person name="Lee P."/>
            <person name="Lin S."/>
            <person name="Lin Y."/>
            <person name="Liou J."/>
            <person name="Liu S."/>
            <person name="Hsing Y."/>
            <person name="Raghuvanshi S."/>
            <person name="Mohanty A."/>
            <person name="Bharti A.K."/>
            <person name="Gaur A."/>
            <person name="Gupta V."/>
            <person name="Kumar D."/>
            <person name="Ravi V."/>
            <person name="Vij S."/>
            <person name="Kapur A."/>
            <person name="Khurana P."/>
            <person name="Khurana P."/>
            <person name="Khurana J.P."/>
            <person name="Tyagi A.K."/>
            <person name="Gaikwad K."/>
            <person name="Singh A."/>
            <person name="Dalal V."/>
            <person name="Srivastava S."/>
            <person name="Dixit A."/>
            <person name="Pal A.K."/>
            <person name="Ghazi I.A."/>
            <person name="Yadav M."/>
            <person name="Pandit A."/>
            <person name="Bhargava A."/>
            <person name="Sureshbabu K."/>
            <person name="Batra K."/>
            <person name="Sharma T.R."/>
            <person name="Mohapatra T."/>
            <person name="Singh N.K."/>
            <person name="Messing J."/>
            <person name="Nelson A.B."/>
            <person name="Fuks G."/>
            <person name="Kavchok S."/>
            <person name="Keizer G."/>
            <person name="Linton E."/>
            <person name="Llaca V."/>
            <person name="Song R."/>
            <person name="Tanyolac B."/>
            <person name="Young S."/>
            <person name="Ho-Il K."/>
            <person name="Hahn J.H."/>
            <person name="Sangsakoo G."/>
            <person name="Vanavichit A."/>
            <person name="de Mattos Luiz.A.T."/>
            <person name="Zimmer P.D."/>
            <person name="Malone G."/>
            <person name="Dellagostin O."/>
            <person name="de Oliveira A.C."/>
            <person name="Bevan M."/>
            <person name="Bancroft I."/>
            <person name="Minx P."/>
            <person name="Cordum H."/>
            <person name="Wilson R."/>
            <person name="Cheng Z."/>
            <person name="Jin W."/>
            <person name="Jiang J."/>
            <person name="Leong S.A."/>
            <person name="Iwama H."/>
            <person name="Gojobori T."/>
            <person name="Itoh T."/>
            <person name="Niimura Y."/>
            <person name="Fujii Y."/>
            <person name="Habara T."/>
            <person name="Sakai H."/>
            <person name="Sato Y."/>
            <person name="Wilson G."/>
            <person name="Kumar K."/>
            <person name="McCouch S."/>
            <person name="Juretic N."/>
            <person name="Hoen D."/>
            <person name="Wright S."/>
            <person name="Bruskiewich R."/>
            <person name="Bureau T."/>
            <person name="Miyao A."/>
            <person name="Hirochika H."/>
            <person name="Nishikawa T."/>
            <person name="Kadowaki K."/>
            <person name="Sugiura M."/>
            <person name="Burr B."/>
            <person name="Sasaki T."/>
        </authorList>
    </citation>
    <scope>NUCLEOTIDE SEQUENCE [LARGE SCALE GENOMIC DNA]</scope>
    <source>
        <strain evidence="3">cv. Nipponbare</strain>
    </source>
</reference>
<feature type="compositionally biased region" description="Basic residues" evidence="1">
    <location>
        <begin position="10"/>
        <end position="26"/>
    </location>
</feature>
<evidence type="ECO:0000313" key="3">
    <source>
        <dbReference type="Proteomes" id="UP000059680"/>
    </source>
</evidence>
<feature type="non-terminal residue" evidence="2">
    <location>
        <position position="1"/>
    </location>
</feature>
<proteinExistence type="predicted"/>
<dbReference type="EMBL" id="AP014960">
    <property type="protein sequence ID" value="BAS89951.1"/>
    <property type="molecule type" value="Genomic_DNA"/>
</dbReference>
<name>A0A0P0WC62_ORYSJ</name>
<dbReference type="STRING" id="39947.A0A0P0WC62"/>
<keyword evidence="3" id="KW-1185">Reference proteome</keyword>
<reference evidence="2 3" key="3">
    <citation type="journal article" date="2013" name="Rice">
        <title>Improvement of the Oryza sativa Nipponbare reference genome using next generation sequence and optical map data.</title>
        <authorList>
            <person name="Kawahara Y."/>
            <person name="de la Bastide M."/>
            <person name="Hamilton J.P."/>
            <person name="Kanamori H."/>
            <person name="McCombie W.R."/>
            <person name="Ouyang S."/>
            <person name="Schwartz D.C."/>
            <person name="Tanaka T."/>
            <person name="Wu J."/>
            <person name="Zhou S."/>
            <person name="Childs K.L."/>
            <person name="Davidson R.M."/>
            <person name="Lin H."/>
            <person name="Quesada-Ocampo L."/>
            <person name="Vaillancourt B."/>
            <person name="Sakai H."/>
            <person name="Lee S.S."/>
            <person name="Kim J."/>
            <person name="Numa H."/>
            <person name="Itoh T."/>
            <person name="Buell C.R."/>
            <person name="Matsumoto T."/>
        </authorList>
    </citation>
    <scope>NUCLEOTIDE SEQUENCE [LARGE SCALE GENOMIC DNA]</scope>
    <source>
        <strain evidence="3">cv. Nipponbare</strain>
    </source>
</reference>
<gene>
    <name evidence="2" type="ordered locus">Os04g0503100</name>
    <name evidence="2" type="ORF">OSNPB_040503100</name>
</gene>
<evidence type="ECO:0000313" key="2">
    <source>
        <dbReference type="EMBL" id="BAS89951.1"/>
    </source>
</evidence>
<dbReference type="Gramene" id="Os04t0503100-01">
    <property type="protein sequence ID" value="Os04t0503100-01"/>
    <property type="gene ID" value="Os04g0503100"/>
</dbReference>
<dbReference type="AlphaFoldDB" id="A0A0P0WC62"/>
<organism evidence="2 3">
    <name type="scientific">Oryza sativa subsp. japonica</name>
    <name type="common">Rice</name>
    <dbReference type="NCBI Taxonomy" id="39947"/>
    <lineage>
        <taxon>Eukaryota</taxon>
        <taxon>Viridiplantae</taxon>
        <taxon>Streptophyta</taxon>
        <taxon>Embryophyta</taxon>
        <taxon>Tracheophyta</taxon>
        <taxon>Spermatophyta</taxon>
        <taxon>Magnoliopsida</taxon>
        <taxon>Liliopsida</taxon>
        <taxon>Poales</taxon>
        <taxon>Poaceae</taxon>
        <taxon>BOP clade</taxon>
        <taxon>Oryzoideae</taxon>
        <taxon>Oryzeae</taxon>
        <taxon>Oryzinae</taxon>
        <taxon>Oryza</taxon>
        <taxon>Oryza sativa</taxon>
    </lineage>
</organism>
<evidence type="ECO:0000256" key="1">
    <source>
        <dbReference type="SAM" id="MobiDB-lite"/>
    </source>
</evidence>
<dbReference type="PaxDb" id="39947-A0A0P0WC62"/>
<reference evidence="2 3" key="2">
    <citation type="journal article" date="2013" name="Plant Cell Physiol.">
        <title>Rice Annotation Project Database (RAP-DB): an integrative and interactive database for rice genomics.</title>
        <authorList>
            <person name="Sakai H."/>
            <person name="Lee S.S."/>
            <person name="Tanaka T."/>
            <person name="Numa H."/>
            <person name="Kim J."/>
            <person name="Kawahara Y."/>
            <person name="Wakimoto H."/>
            <person name="Yang C.C."/>
            <person name="Iwamoto M."/>
            <person name="Abe T."/>
            <person name="Yamada Y."/>
            <person name="Muto A."/>
            <person name="Inokuchi H."/>
            <person name="Ikemura T."/>
            <person name="Matsumoto T."/>
            <person name="Sasaki T."/>
            <person name="Itoh T."/>
        </authorList>
    </citation>
    <scope>NUCLEOTIDE SEQUENCE [LARGE SCALE GENOMIC DNA]</scope>
    <source>
        <strain evidence="3">cv. Nipponbare</strain>
    </source>
</reference>
<sequence length="83" mass="8889">AGKYSASLVARKKPSRGRATQRRHNERGRCCGGDGVARRGAAQPGRSGNNTRSPWVAVFSGGHLLPGEFLPFHSPFSSKVRVS</sequence>
<dbReference type="InParanoid" id="A0A0P0WC62"/>
<protein>
    <submittedName>
        <fullName evidence="2">Os04g0503100 protein</fullName>
    </submittedName>
</protein>
<dbReference type="Proteomes" id="UP000059680">
    <property type="component" value="Chromosome 4"/>
</dbReference>